<sequence>MLLSVFSLFKVVSCLMSLLSSSLVGAVQLYVDDEKDFTIYQGLNPTTNIANSTNILIMNAIALGKVSLVPASYRRAVKAMRASEHAVCVPNRVKTKARLQEFLFSYPVSIYLSRRLYQHASEPPLAPQVLNENGEVISLIKLFAHYKYATIVFTPTMSYGPFFDAQLEHVSASNKVYRVGSNPYDDMYNMFKSKRADFLLGYPAEVYRHSKYEKVAYRAYSVADAPRYIIGYWMCNNNEQSKEFLSMFNKLMMEIYKQNDFYDAHLKWLPKQDKKQTRVYLEEIIRLLTSDDSSDLQ</sequence>
<protein>
    <recommendedName>
        <fullName evidence="4">Solute-binding protein family 3/N-terminal domain-containing protein</fullName>
    </recommendedName>
</protein>
<dbReference type="EMBL" id="MKJU01000027">
    <property type="protein sequence ID" value="OHU89930.1"/>
    <property type="molecule type" value="Genomic_DNA"/>
</dbReference>
<dbReference type="STRING" id="1859457.BET10_14155"/>
<feature type="signal peptide" evidence="1">
    <location>
        <begin position="1"/>
        <end position="26"/>
    </location>
</feature>
<dbReference type="Proteomes" id="UP000179786">
    <property type="component" value="Unassembled WGS sequence"/>
</dbReference>
<name>A0A1S1MTW8_9GAMM</name>
<proteinExistence type="predicted"/>
<evidence type="ECO:0000313" key="2">
    <source>
        <dbReference type="EMBL" id="OHU89930.1"/>
    </source>
</evidence>
<reference evidence="2 3" key="1">
    <citation type="submission" date="2016-09" db="EMBL/GenBank/DDBJ databases">
        <title>Pseudoalteromonas amylolytica sp. nov., isolated from the surface seawater.</title>
        <authorList>
            <person name="Wu Y.-H."/>
            <person name="Cheng H."/>
            <person name="Jin X.-B."/>
            <person name="Wang C.-S."/>
            <person name="Xu X.-W."/>
        </authorList>
    </citation>
    <scope>NUCLEOTIDE SEQUENCE [LARGE SCALE GENOMIC DNA]</scope>
    <source>
        <strain evidence="2 3">JW1</strain>
    </source>
</reference>
<keyword evidence="3" id="KW-1185">Reference proteome</keyword>
<dbReference type="AlphaFoldDB" id="A0A1S1MTW8"/>
<organism evidence="2 3">
    <name type="scientific">Pseudoalteromonas amylolytica</name>
    <dbReference type="NCBI Taxonomy" id="1859457"/>
    <lineage>
        <taxon>Bacteria</taxon>
        <taxon>Pseudomonadati</taxon>
        <taxon>Pseudomonadota</taxon>
        <taxon>Gammaproteobacteria</taxon>
        <taxon>Alteromonadales</taxon>
        <taxon>Pseudoalteromonadaceae</taxon>
        <taxon>Pseudoalteromonas</taxon>
    </lineage>
</organism>
<accession>A0A1S1MTW8</accession>
<gene>
    <name evidence="2" type="ORF">BET10_14155</name>
</gene>
<evidence type="ECO:0000313" key="3">
    <source>
        <dbReference type="Proteomes" id="UP000179786"/>
    </source>
</evidence>
<evidence type="ECO:0000256" key="1">
    <source>
        <dbReference type="SAM" id="SignalP"/>
    </source>
</evidence>
<evidence type="ECO:0008006" key="4">
    <source>
        <dbReference type="Google" id="ProtNLM"/>
    </source>
</evidence>
<dbReference type="SUPFAM" id="SSF53850">
    <property type="entry name" value="Periplasmic binding protein-like II"/>
    <property type="match status" value="1"/>
</dbReference>
<comment type="caution">
    <text evidence="2">The sequence shown here is derived from an EMBL/GenBank/DDBJ whole genome shotgun (WGS) entry which is preliminary data.</text>
</comment>
<keyword evidence="1" id="KW-0732">Signal</keyword>
<feature type="chain" id="PRO_5010320173" description="Solute-binding protein family 3/N-terminal domain-containing protein" evidence="1">
    <location>
        <begin position="27"/>
        <end position="297"/>
    </location>
</feature>